<feature type="transmembrane region" description="Helical" evidence="6">
    <location>
        <begin position="481"/>
        <end position="500"/>
    </location>
</feature>
<keyword evidence="4 6" id="KW-1133">Transmembrane helix</keyword>
<dbReference type="PANTHER" id="PTHR30618">
    <property type="entry name" value="NCS1 FAMILY PURINE/PYRIMIDINE TRANSPORTER"/>
    <property type="match status" value="1"/>
</dbReference>
<accession>A0AA38RCI7</accession>
<dbReference type="AlphaFoldDB" id="A0AA38RCI7"/>
<feature type="transmembrane region" description="Helical" evidence="6">
    <location>
        <begin position="196"/>
        <end position="217"/>
    </location>
</feature>
<evidence type="ECO:0000313" key="7">
    <source>
        <dbReference type="EMBL" id="KAJ9142937.1"/>
    </source>
</evidence>
<dbReference type="EMBL" id="JANBVO010000020">
    <property type="protein sequence ID" value="KAJ9142937.1"/>
    <property type="molecule type" value="Genomic_DNA"/>
</dbReference>
<gene>
    <name evidence="7" type="ORF">NKR23_g6749</name>
</gene>
<dbReference type="Proteomes" id="UP001174694">
    <property type="component" value="Unassembled WGS sequence"/>
</dbReference>
<keyword evidence="3 6" id="KW-0812">Transmembrane</keyword>
<dbReference type="GO" id="GO:0005886">
    <property type="term" value="C:plasma membrane"/>
    <property type="evidence" value="ECO:0007669"/>
    <property type="project" value="TreeGrafter"/>
</dbReference>
<proteinExistence type="inferred from homology"/>
<reference evidence="7" key="1">
    <citation type="submission" date="2022-07" db="EMBL/GenBank/DDBJ databases">
        <title>Fungi with potential for degradation of polypropylene.</title>
        <authorList>
            <person name="Gostincar C."/>
        </authorList>
    </citation>
    <scope>NUCLEOTIDE SEQUENCE</scope>
    <source>
        <strain evidence="7">EXF-13308</strain>
    </source>
</reference>
<sequence length="546" mass="60124">MFPKLRLPRTFHSVVVNKDAHDTRWANPDILPVAPEQQQYTWRAFFGYWFTIGMTTTVWALSSSHLANGLDAGAAIGGIFVGSVLSCLVAFFCSEPGIRYHLGFPMMSRATFGMYGSYFVIILKCFVNFIFFGIQSFWGGQAMAVILSAVFPSFAHMENTLPESAGITTQQLVGFVIYIVVFTSMMFIHPSKLQPVLFFSQIAIAATIVGLFIWAMSTNHGATILPPSKSISSSERSFRILQAISSVAGAWTGSAIRQSDWTRYTKSRNAVVWHQLITGPVTMTVCATFGVAATSAVKEMYGTAIWNPITLLQFLIKEDYSSTTRAGAFFAGVGFFTSQVSVNLVQNSVSCGMDLASLLPKYIDVTRGSLIMCLVGYLIQPWRFVEQPGTFIAVLNAFGMFVSPLAGVNCVDFWLIRKMNWKIPDLYRGDSGSIYWYTYGWNWRALAAWALTIWPCFPGFIATVSGKTNSLSVGWIRTFQVAWVVGFCGAAVVYYILCLISPPPGKPYVLEYLDTPATVIVGTRASVEDGKMGPAADVADVEKQDL</sequence>
<feature type="transmembrane region" description="Helical" evidence="6">
    <location>
        <begin position="74"/>
        <end position="94"/>
    </location>
</feature>
<evidence type="ECO:0000256" key="1">
    <source>
        <dbReference type="ARBA" id="ARBA00004141"/>
    </source>
</evidence>
<dbReference type="GO" id="GO:0015205">
    <property type="term" value="F:nucleobase transmembrane transporter activity"/>
    <property type="evidence" value="ECO:0007669"/>
    <property type="project" value="TreeGrafter"/>
</dbReference>
<dbReference type="InterPro" id="IPR045225">
    <property type="entry name" value="Uracil/uridine/allantoin_perm"/>
</dbReference>
<evidence type="ECO:0000256" key="2">
    <source>
        <dbReference type="ARBA" id="ARBA00008974"/>
    </source>
</evidence>
<feature type="transmembrane region" description="Helical" evidence="6">
    <location>
        <begin position="391"/>
        <end position="415"/>
    </location>
</feature>
<evidence type="ECO:0000256" key="6">
    <source>
        <dbReference type="SAM" id="Phobius"/>
    </source>
</evidence>
<keyword evidence="8" id="KW-1185">Reference proteome</keyword>
<feature type="transmembrane region" description="Helical" evidence="6">
    <location>
        <begin position="172"/>
        <end position="190"/>
    </location>
</feature>
<keyword evidence="5 6" id="KW-0472">Membrane</keyword>
<name>A0AA38RCI7_9PEZI</name>
<organism evidence="7 8">
    <name type="scientific">Pleurostoma richardsiae</name>
    <dbReference type="NCBI Taxonomy" id="41990"/>
    <lineage>
        <taxon>Eukaryota</taxon>
        <taxon>Fungi</taxon>
        <taxon>Dikarya</taxon>
        <taxon>Ascomycota</taxon>
        <taxon>Pezizomycotina</taxon>
        <taxon>Sordariomycetes</taxon>
        <taxon>Sordariomycetidae</taxon>
        <taxon>Calosphaeriales</taxon>
        <taxon>Pleurostomataceae</taxon>
        <taxon>Pleurostoma</taxon>
    </lineage>
</organism>
<evidence type="ECO:0000256" key="3">
    <source>
        <dbReference type="ARBA" id="ARBA00022692"/>
    </source>
</evidence>
<dbReference type="Pfam" id="PF02133">
    <property type="entry name" value="Transp_cyt_pur"/>
    <property type="match status" value="1"/>
</dbReference>
<feature type="transmembrane region" description="Helical" evidence="6">
    <location>
        <begin position="436"/>
        <end position="461"/>
    </location>
</feature>
<feature type="transmembrane region" description="Helical" evidence="6">
    <location>
        <begin position="276"/>
        <end position="297"/>
    </location>
</feature>
<dbReference type="InterPro" id="IPR001248">
    <property type="entry name" value="Pur-cyt_permease"/>
</dbReference>
<evidence type="ECO:0000256" key="4">
    <source>
        <dbReference type="ARBA" id="ARBA00022989"/>
    </source>
</evidence>
<feature type="transmembrane region" description="Helical" evidence="6">
    <location>
        <begin position="115"/>
        <end position="134"/>
    </location>
</feature>
<comment type="caution">
    <text evidence="7">The sequence shown here is derived from an EMBL/GenBank/DDBJ whole genome shotgun (WGS) entry which is preliminary data.</text>
</comment>
<feature type="transmembrane region" description="Helical" evidence="6">
    <location>
        <begin position="45"/>
        <end position="62"/>
    </location>
</feature>
<feature type="transmembrane region" description="Helical" evidence="6">
    <location>
        <begin position="238"/>
        <end position="256"/>
    </location>
</feature>
<comment type="similarity">
    <text evidence="2">Belongs to the purine-cytosine permease (2.A.39) family.</text>
</comment>
<evidence type="ECO:0000256" key="5">
    <source>
        <dbReference type="ARBA" id="ARBA00023136"/>
    </source>
</evidence>
<comment type="subcellular location">
    <subcellularLocation>
        <location evidence="1">Membrane</location>
        <topology evidence="1">Multi-pass membrane protein</topology>
    </subcellularLocation>
</comment>
<feature type="transmembrane region" description="Helical" evidence="6">
    <location>
        <begin position="362"/>
        <end position="379"/>
    </location>
</feature>
<evidence type="ECO:0000313" key="8">
    <source>
        <dbReference type="Proteomes" id="UP001174694"/>
    </source>
</evidence>
<dbReference type="Gene3D" id="1.10.4160.10">
    <property type="entry name" value="Hydantoin permease"/>
    <property type="match status" value="1"/>
</dbReference>
<dbReference type="PANTHER" id="PTHR30618:SF15">
    <property type="entry name" value="NICOTINAMIDE RIBOSIDE TRANSPORTER 1-RELATED"/>
    <property type="match status" value="1"/>
</dbReference>
<protein>
    <submittedName>
        <fullName evidence="7">Uracil permease</fullName>
    </submittedName>
</protein>